<proteinExistence type="inferred from homology"/>
<dbReference type="GO" id="GO:0004553">
    <property type="term" value="F:hydrolase activity, hydrolyzing O-glycosyl compounds"/>
    <property type="evidence" value="ECO:0007669"/>
    <property type="project" value="InterPro"/>
</dbReference>
<dbReference type="Pfam" id="PF00722">
    <property type="entry name" value="Glyco_hydro_16"/>
    <property type="match status" value="1"/>
</dbReference>
<dbReference type="OrthoDB" id="4781at2759"/>
<evidence type="ECO:0000313" key="3">
    <source>
        <dbReference type="EMBL" id="OQV11442.1"/>
    </source>
</evidence>
<comment type="similarity">
    <text evidence="1">Belongs to the glycosyl hydrolase 16 family.</text>
</comment>
<protein>
    <recommendedName>
        <fullName evidence="2">GH16 domain-containing protein</fullName>
    </recommendedName>
</protein>
<dbReference type="AlphaFoldDB" id="A0A1W0W8G2"/>
<dbReference type="InterPro" id="IPR050546">
    <property type="entry name" value="Glycosyl_Hydrlase_16"/>
</dbReference>
<organism evidence="3 4">
    <name type="scientific">Hypsibius exemplaris</name>
    <name type="common">Freshwater tardigrade</name>
    <dbReference type="NCBI Taxonomy" id="2072580"/>
    <lineage>
        <taxon>Eukaryota</taxon>
        <taxon>Metazoa</taxon>
        <taxon>Ecdysozoa</taxon>
        <taxon>Tardigrada</taxon>
        <taxon>Eutardigrada</taxon>
        <taxon>Parachela</taxon>
        <taxon>Hypsibioidea</taxon>
        <taxon>Hypsibiidae</taxon>
        <taxon>Hypsibius</taxon>
    </lineage>
</organism>
<dbReference type="InterPro" id="IPR000757">
    <property type="entry name" value="Beta-glucanase-like"/>
</dbReference>
<name>A0A1W0W8G2_HYPEX</name>
<evidence type="ECO:0000256" key="1">
    <source>
        <dbReference type="ARBA" id="ARBA00006865"/>
    </source>
</evidence>
<gene>
    <name evidence="3" type="ORF">BV898_14238</name>
</gene>
<evidence type="ECO:0000313" key="4">
    <source>
        <dbReference type="Proteomes" id="UP000192578"/>
    </source>
</evidence>
<dbReference type="EMBL" id="MTYJ01000171">
    <property type="protein sequence ID" value="OQV11442.1"/>
    <property type="molecule type" value="Genomic_DNA"/>
</dbReference>
<dbReference type="SUPFAM" id="SSF49899">
    <property type="entry name" value="Concanavalin A-like lectins/glucanases"/>
    <property type="match status" value="1"/>
</dbReference>
<dbReference type="Proteomes" id="UP000192578">
    <property type="component" value="Unassembled WGS sequence"/>
</dbReference>
<comment type="caution">
    <text evidence="3">The sequence shown here is derived from an EMBL/GenBank/DDBJ whole genome shotgun (WGS) entry which is preliminary data.</text>
</comment>
<reference evidence="4" key="1">
    <citation type="submission" date="2017-01" db="EMBL/GenBank/DDBJ databases">
        <title>Comparative genomics of anhydrobiosis in the tardigrade Hypsibius dujardini.</title>
        <authorList>
            <person name="Yoshida Y."/>
            <person name="Koutsovoulos G."/>
            <person name="Laetsch D."/>
            <person name="Stevens L."/>
            <person name="Kumar S."/>
            <person name="Horikawa D."/>
            <person name="Ishino K."/>
            <person name="Komine S."/>
            <person name="Tomita M."/>
            <person name="Blaxter M."/>
            <person name="Arakawa K."/>
        </authorList>
    </citation>
    <scope>NUCLEOTIDE SEQUENCE [LARGE SCALE GENOMIC DNA]</scope>
    <source>
        <strain evidence="4">Z151</strain>
    </source>
</reference>
<dbReference type="InterPro" id="IPR013320">
    <property type="entry name" value="ConA-like_dom_sf"/>
</dbReference>
<accession>A0A1W0W8G2</accession>
<dbReference type="PROSITE" id="PS51762">
    <property type="entry name" value="GH16_2"/>
    <property type="match status" value="1"/>
</dbReference>
<sequence>MEFRGDYTNLYTMAVHHGVWPNIVYDAGSSHGPDLTADFHTYKCIWDPNFIAWFRDGQEVYRVSDWNKIPHEPMYLVMNVAVGGGYPGYPDWSTPFPTHMVVDYVTVHKWQ</sequence>
<dbReference type="Gene3D" id="2.60.120.200">
    <property type="match status" value="1"/>
</dbReference>
<dbReference type="PANTHER" id="PTHR10963:SF55">
    <property type="entry name" value="GLYCOSIDE HYDROLASE FAMILY 16 PROTEIN"/>
    <property type="match status" value="1"/>
</dbReference>
<dbReference type="GO" id="GO:0005975">
    <property type="term" value="P:carbohydrate metabolic process"/>
    <property type="evidence" value="ECO:0007669"/>
    <property type="project" value="InterPro"/>
</dbReference>
<evidence type="ECO:0000259" key="2">
    <source>
        <dbReference type="PROSITE" id="PS51762"/>
    </source>
</evidence>
<feature type="domain" description="GH16" evidence="2">
    <location>
        <begin position="1"/>
        <end position="111"/>
    </location>
</feature>
<dbReference type="PANTHER" id="PTHR10963">
    <property type="entry name" value="GLYCOSYL HYDROLASE-RELATED"/>
    <property type="match status" value="1"/>
</dbReference>
<keyword evidence="4" id="KW-1185">Reference proteome</keyword>